<sequence>MAELSGSLIASVEILVRTSRRDNGILFASKIDDLPRSKSLGYRYLPTLLAVLYGLLWGWIDLDTRRIEPWRQLAKPGGATGADSLLLQYPMDFLPIAPFKSFRRRHWPVFFSSCAVVLAAWAVTPLQAAMFAVDVITKSEIVPMAVSLDHLTLSQQAQQFTTNFSYSVYNIAWLNEQLPPYMSRQAALTPFQPSDLLGAQDQETWTSDTTLYSVDARCETARLVFDPRFPNDRDYRRYNSSHGCSVPYPCGPDGDDIVGQRAITRTKDYTAFYVAHSNPTGSANYYLSYHCPNSSSNIFFTSFTKNKRYANDTITPPTVLFCNPLYYQHQGTATVRRRDLGISNFSATGEVQPLAHGTFDTSMFESQLGYGIQETPVRGDIPDSRWPSIAGPLSDLPINLYDGSLPGVMAGMAIGAYQRPAEEYLDPETLEKAYEAAYQLLFARAMVDTFPVGFNESSSTKGERKYHVEAVHIVYDFAYIVEGLLGILTAFGLALIYISYRSELSLDSDPTSIFALMGISSYDPQLRKLCSELDQASDTALEQNLSSHTYALQRMHGSCRLKLRTTSNPPLQRAPAPQTPCGSHPRKS</sequence>
<keyword evidence="2" id="KW-1185">Reference proteome</keyword>
<gene>
    <name evidence="1" type="ORF">LTR37_014872</name>
</gene>
<dbReference type="EMBL" id="JAUTXU010000160">
    <property type="protein sequence ID" value="KAK3702510.1"/>
    <property type="molecule type" value="Genomic_DNA"/>
</dbReference>
<organism evidence="1 2">
    <name type="scientific">Vermiconidia calcicola</name>
    <dbReference type="NCBI Taxonomy" id="1690605"/>
    <lineage>
        <taxon>Eukaryota</taxon>
        <taxon>Fungi</taxon>
        <taxon>Dikarya</taxon>
        <taxon>Ascomycota</taxon>
        <taxon>Pezizomycotina</taxon>
        <taxon>Dothideomycetes</taxon>
        <taxon>Dothideomycetidae</taxon>
        <taxon>Mycosphaerellales</taxon>
        <taxon>Extremaceae</taxon>
        <taxon>Vermiconidia</taxon>
    </lineage>
</organism>
<evidence type="ECO:0000313" key="2">
    <source>
        <dbReference type="Proteomes" id="UP001281147"/>
    </source>
</evidence>
<reference evidence="1" key="1">
    <citation type="submission" date="2023-07" db="EMBL/GenBank/DDBJ databases">
        <title>Black Yeasts Isolated from many extreme environments.</title>
        <authorList>
            <person name="Coleine C."/>
            <person name="Stajich J.E."/>
            <person name="Selbmann L."/>
        </authorList>
    </citation>
    <scope>NUCLEOTIDE SEQUENCE</scope>
    <source>
        <strain evidence="1">CCFEE 5714</strain>
    </source>
</reference>
<proteinExistence type="predicted"/>
<protein>
    <submittedName>
        <fullName evidence="1">Uncharacterized protein</fullName>
    </submittedName>
</protein>
<comment type="caution">
    <text evidence="1">The sequence shown here is derived from an EMBL/GenBank/DDBJ whole genome shotgun (WGS) entry which is preliminary data.</text>
</comment>
<evidence type="ECO:0000313" key="1">
    <source>
        <dbReference type="EMBL" id="KAK3702510.1"/>
    </source>
</evidence>
<accession>A0ACC3MSJ3</accession>
<dbReference type="Proteomes" id="UP001281147">
    <property type="component" value="Unassembled WGS sequence"/>
</dbReference>
<name>A0ACC3MSJ3_9PEZI</name>